<dbReference type="EMBL" id="JBHSGN010000161">
    <property type="protein sequence ID" value="MFC4676857.1"/>
    <property type="molecule type" value="Genomic_DNA"/>
</dbReference>
<evidence type="ECO:0000256" key="6">
    <source>
        <dbReference type="ARBA" id="ARBA00023235"/>
    </source>
</evidence>
<feature type="domain" description="Topo IA-type catalytic" evidence="12">
    <location>
        <begin position="158"/>
        <end position="592"/>
    </location>
</feature>
<dbReference type="SMART" id="SM00437">
    <property type="entry name" value="TOP1Ac"/>
    <property type="match status" value="1"/>
</dbReference>
<evidence type="ECO:0000256" key="9">
    <source>
        <dbReference type="ARBA" id="ARBA00032235"/>
    </source>
</evidence>
<dbReference type="InterPro" id="IPR013825">
    <property type="entry name" value="Topo_IA_cen_sub2"/>
</dbReference>
<dbReference type="Proteomes" id="UP001596023">
    <property type="component" value="Unassembled WGS sequence"/>
</dbReference>
<feature type="compositionally biased region" description="Acidic residues" evidence="11">
    <location>
        <begin position="439"/>
        <end position="459"/>
    </location>
</feature>
<dbReference type="InterPro" id="IPR000380">
    <property type="entry name" value="Topo_IA"/>
</dbReference>
<dbReference type="InterPro" id="IPR023406">
    <property type="entry name" value="Topo_IA_AS"/>
</dbReference>
<feature type="region of interest" description="Disordered" evidence="11">
    <location>
        <begin position="693"/>
        <end position="712"/>
    </location>
</feature>
<dbReference type="SUPFAM" id="SSF56712">
    <property type="entry name" value="Prokaryotic type I DNA topoisomerase"/>
    <property type="match status" value="1"/>
</dbReference>
<keyword evidence="4" id="KW-0799">Topoisomerase</keyword>
<dbReference type="Gene3D" id="3.40.50.140">
    <property type="match status" value="1"/>
</dbReference>
<gene>
    <name evidence="13" type="ORF">ACFO6W_24550</name>
</gene>
<evidence type="ECO:0000256" key="7">
    <source>
        <dbReference type="ARBA" id="ARBA00030003"/>
    </source>
</evidence>
<protein>
    <recommendedName>
        <fullName evidence="3">DNA topoisomerase</fullName>
        <ecNumber evidence="3">5.6.2.1</ecNumber>
    </recommendedName>
    <alternativeName>
        <fullName evidence="10">Omega-protein</fullName>
    </alternativeName>
    <alternativeName>
        <fullName evidence="9">Relaxing enzyme</fullName>
    </alternativeName>
    <alternativeName>
        <fullName evidence="7">Swivelase</fullName>
    </alternativeName>
    <alternativeName>
        <fullName evidence="8">Untwisting enzyme</fullName>
    </alternativeName>
</protein>
<sequence length="712" mass="79917">MIAILTEKPSVGMDIARIAGANEKHDGYMSGNGYMVTWALGHLVSLALPGHYGHSRTSAASLPVLPDPFRLVIRHKKTDKGMVTDKAAAKQLSVIGKVFDRCDSIIAATDAGREGCLIFQYIYRYLGCTKPFKRLWISSLTDEAITKGMASLKAGSDYDALYMAADCRAKADWLIGLNASMALAVSSGTGNNSLGRVQTPVLAMICARYRENRNFIPSDYWQLHVTLEKADARRRFRYTEDFKEKEEAEKLFARLKACPSARITKVERKTVFQAQPLLYDLTALQKDCNIHLGLSAEKTLETAQSLYEKKLISYPRTSSRYIPEDVFREIPSLLRMVLRMDRFRHFEGGIDTLHPETRSVDDRKITDHHALIITGDYPQELSSAEKNVYHMIAGRMLEAFAPKCEKESFLIEASFEGLLFRSRSQKVLSRGWRNVFDYPEDKEEDEKDADENPAEFEEGENAKAGGYSLARKKTMPKPLYTEAALLAAMETAGKNISDEALREAMKGQGLGTPATRAAIIETLFKREYLERSGKSLLPTQKGLFIYDAVKDMRIADAEMTGQWEKALADMETKDGAPGTFMEAIEAYTRRITAEVLSLRFPEQSDNAIPCPKCGTGKVTLHARQAKCGNEKCGLLIYRKCLNRELSDSHIRELLSTGSTKLIRGFKGKKGDTFDARLVFDQKYDITFSFPKTEKNDRKKAVKPSGCSRKKKM</sequence>
<evidence type="ECO:0000256" key="11">
    <source>
        <dbReference type="SAM" id="MobiDB-lite"/>
    </source>
</evidence>
<dbReference type="GO" id="GO:0016853">
    <property type="term" value="F:isomerase activity"/>
    <property type="evidence" value="ECO:0007669"/>
    <property type="project" value="UniProtKB-KW"/>
</dbReference>
<evidence type="ECO:0000256" key="4">
    <source>
        <dbReference type="ARBA" id="ARBA00023029"/>
    </source>
</evidence>
<dbReference type="Gene3D" id="1.10.460.10">
    <property type="entry name" value="Topoisomerase I, domain 2"/>
    <property type="match status" value="1"/>
</dbReference>
<dbReference type="InterPro" id="IPR013824">
    <property type="entry name" value="Topo_IA_cen_sub1"/>
</dbReference>
<dbReference type="PRINTS" id="PR00417">
    <property type="entry name" value="PRTPISMRASEI"/>
</dbReference>
<dbReference type="PANTHER" id="PTHR11390">
    <property type="entry name" value="PROKARYOTIC DNA TOPOISOMERASE"/>
    <property type="match status" value="1"/>
</dbReference>
<dbReference type="InterPro" id="IPR003602">
    <property type="entry name" value="Topo_IA_DNA-bd_dom"/>
</dbReference>
<dbReference type="RefSeq" id="WP_380001490.1">
    <property type="nucleotide sequence ID" value="NZ_JBHSGN010000161.1"/>
</dbReference>
<evidence type="ECO:0000256" key="5">
    <source>
        <dbReference type="ARBA" id="ARBA00023125"/>
    </source>
</evidence>
<evidence type="ECO:0000256" key="8">
    <source>
        <dbReference type="ARBA" id="ARBA00031985"/>
    </source>
</evidence>
<keyword evidence="5" id="KW-0238">DNA-binding</keyword>
<feature type="compositionally biased region" description="Basic residues" evidence="11">
    <location>
        <begin position="699"/>
        <end position="712"/>
    </location>
</feature>
<dbReference type="InterPro" id="IPR023405">
    <property type="entry name" value="Topo_IA_core_domain"/>
</dbReference>
<comment type="caution">
    <text evidence="13">The sequence shown here is derived from an EMBL/GenBank/DDBJ whole genome shotgun (WGS) entry which is preliminary data.</text>
</comment>
<dbReference type="InterPro" id="IPR013497">
    <property type="entry name" value="Topo_IA_cen"/>
</dbReference>
<dbReference type="InterPro" id="IPR003601">
    <property type="entry name" value="Topo_IA_2"/>
</dbReference>
<accession>A0ABV9L2U8</accession>
<dbReference type="Pfam" id="PF01131">
    <property type="entry name" value="Topoisom_bac"/>
    <property type="match status" value="1"/>
</dbReference>
<dbReference type="Gene3D" id="1.10.290.10">
    <property type="entry name" value="Topoisomerase I, domain 4"/>
    <property type="match status" value="1"/>
</dbReference>
<keyword evidence="14" id="KW-1185">Reference proteome</keyword>
<dbReference type="CDD" id="cd03362">
    <property type="entry name" value="TOPRIM_TopoIA_TopoIII"/>
    <property type="match status" value="1"/>
</dbReference>
<dbReference type="Pfam" id="PF13342">
    <property type="entry name" value="Toprim_Crpt"/>
    <property type="match status" value="1"/>
</dbReference>
<keyword evidence="6 13" id="KW-0413">Isomerase</keyword>
<evidence type="ECO:0000259" key="12">
    <source>
        <dbReference type="PROSITE" id="PS52039"/>
    </source>
</evidence>
<evidence type="ECO:0000313" key="14">
    <source>
        <dbReference type="Proteomes" id="UP001596023"/>
    </source>
</evidence>
<dbReference type="SMART" id="SM00493">
    <property type="entry name" value="TOPRIM"/>
    <property type="match status" value="1"/>
</dbReference>
<dbReference type="CDD" id="cd00186">
    <property type="entry name" value="TOP1Ac"/>
    <property type="match status" value="1"/>
</dbReference>
<reference evidence="14" key="1">
    <citation type="journal article" date="2019" name="Int. J. Syst. Evol. Microbiol.">
        <title>The Global Catalogue of Microorganisms (GCM) 10K type strain sequencing project: providing services to taxonomists for standard genome sequencing and annotation.</title>
        <authorList>
            <consortium name="The Broad Institute Genomics Platform"/>
            <consortium name="The Broad Institute Genome Sequencing Center for Infectious Disease"/>
            <person name="Wu L."/>
            <person name="Ma J."/>
        </authorList>
    </citation>
    <scope>NUCLEOTIDE SEQUENCE [LARGE SCALE GENOMIC DNA]</scope>
    <source>
        <strain evidence="14">CCUG 66188</strain>
    </source>
</reference>
<evidence type="ECO:0000256" key="1">
    <source>
        <dbReference type="ARBA" id="ARBA00000213"/>
    </source>
</evidence>
<evidence type="ECO:0000256" key="10">
    <source>
        <dbReference type="ARBA" id="ARBA00032877"/>
    </source>
</evidence>
<comment type="similarity">
    <text evidence="2">Belongs to the type IA topoisomerase family.</text>
</comment>
<comment type="catalytic activity">
    <reaction evidence="1">
        <text>ATP-independent breakage of single-stranded DNA, followed by passage and rejoining.</text>
        <dbReference type="EC" id="5.6.2.1"/>
    </reaction>
</comment>
<evidence type="ECO:0000313" key="13">
    <source>
        <dbReference type="EMBL" id="MFC4676857.1"/>
    </source>
</evidence>
<dbReference type="EC" id="5.6.2.1" evidence="3"/>
<feature type="region of interest" description="Disordered" evidence="11">
    <location>
        <begin position="439"/>
        <end position="468"/>
    </location>
</feature>
<dbReference type="InterPro" id="IPR034144">
    <property type="entry name" value="TOPRIM_TopoIII"/>
</dbReference>
<dbReference type="Pfam" id="PF01751">
    <property type="entry name" value="Toprim"/>
    <property type="match status" value="1"/>
</dbReference>
<evidence type="ECO:0000256" key="3">
    <source>
        <dbReference type="ARBA" id="ARBA00012891"/>
    </source>
</evidence>
<dbReference type="InterPro" id="IPR025589">
    <property type="entry name" value="Toprim_C_rpt"/>
</dbReference>
<evidence type="ECO:0000256" key="2">
    <source>
        <dbReference type="ARBA" id="ARBA00009446"/>
    </source>
</evidence>
<dbReference type="PROSITE" id="PS52039">
    <property type="entry name" value="TOPO_IA_2"/>
    <property type="match status" value="1"/>
</dbReference>
<name>A0ABV9L2U8_9BACT</name>
<organism evidence="13 14">
    <name type="scientific">Dysgonomonas termitidis</name>
    <dbReference type="NCBI Taxonomy" id="1516126"/>
    <lineage>
        <taxon>Bacteria</taxon>
        <taxon>Pseudomonadati</taxon>
        <taxon>Bacteroidota</taxon>
        <taxon>Bacteroidia</taxon>
        <taxon>Bacteroidales</taxon>
        <taxon>Dysgonomonadaceae</taxon>
        <taxon>Dysgonomonas</taxon>
    </lineage>
</organism>
<dbReference type="Gene3D" id="2.70.20.10">
    <property type="entry name" value="Topoisomerase I, domain 3"/>
    <property type="match status" value="1"/>
</dbReference>
<dbReference type="PANTHER" id="PTHR11390:SF21">
    <property type="entry name" value="DNA TOPOISOMERASE 3-ALPHA"/>
    <property type="match status" value="1"/>
</dbReference>
<dbReference type="InterPro" id="IPR013826">
    <property type="entry name" value="Topo_IA_cen_sub3"/>
</dbReference>
<dbReference type="PROSITE" id="PS00396">
    <property type="entry name" value="TOPO_IA_1"/>
    <property type="match status" value="1"/>
</dbReference>
<dbReference type="InterPro" id="IPR006171">
    <property type="entry name" value="TOPRIM_dom"/>
</dbReference>
<dbReference type="SMART" id="SM00436">
    <property type="entry name" value="TOP1Bc"/>
    <property type="match status" value="1"/>
</dbReference>
<proteinExistence type="inferred from homology"/>